<dbReference type="OrthoDB" id="1450420at2"/>
<organism evidence="2 3">
    <name type="scientific">Salegentibacter flavus</name>
    <dbReference type="NCBI Taxonomy" id="287099"/>
    <lineage>
        <taxon>Bacteria</taxon>
        <taxon>Pseudomonadati</taxon>
        <taxon>Bacteroidota</taxon>
        <taxon>Flavobacteriia</taxon>
        <taxon>Flavobacteriales</taxon>
        <taxon>Flavobacteriaceae</taxon>
        <taxon>Salegentibacter</taxon>
    </lineage>
</organism>
<dbReference type="RefSeq" id="WP_093406621.1">
    <property type="nucleotide sequence ID" value="NZ_FOVL01000004.1"/>
</dbReference>
<dbReference type="EMBL" id="FOVL01000004">
    <property type="protein sequence ID" value="SFN42178.1"/>
    <property type="molecule type" value="Genomic_DNA"/>
</dbReference>
<reference evidence="2 3" key="1">
    <citation type="submission" date="2016-10" db="EMBL/GenBank/DDBJ databases">
        <authorList>
            <person name="de Groot N.N."/>
        </authorList>
    </citation>
    <scope>NUCLEOTIDE SEQUENCE [LARGE SCALE GENOMIC DNA]</scope>
    <source>
        <strain evidence="2 3">DSM 17794</strain>
    </source>
</reference>
<proteinExistence type="predicted"/>
<accession>A0A1I4YVX6</accession>
<keyword evidence="3" id="KW-1185">Reference proteome</keyword>
<protein>
    <submittedName>
        <fullName evidence="2">Uncharacterized protein</fullName>
    </submittedName>
</protein>
<feature type="transmembrane region" description="Helical" evidence="1">
    <location>
        <begin position="54"/>
        <end position="77"/>
    </location>
</feature>
<sequence length="88" mass="10184">MGFKSIVSQKSFWKSVILLGVSFLVIYNFVSMLFEYGGIEIATFFRERTEDGKLFRFILGQFVAALAYGFIIAFGQFKMKEKEDSRNK</sequence>
<evidence type="ECO:0000313" key="3">
    <source>
        <dbReference type="Proteomes" id="UP000199153"/>
    </source>
</evidence>
<gene>
    <name evidence="2" type="ORF">SAMN05660413_00982</name>
</gene>
<dbReference type="Proteomes" id="UP000199153">
    <property type="component" value="Unassembled WGS sequence"/>
</dbReference>
<name>A0A1I4YVX6_9FLAO</name>
<feature type="transmembrane region" description="Helical" evidence="1">
    <location>
        <begin position="12"/>
        <end position="34"/>
    </location>
</feature>
<evidence type="ECO:0000256" key="1">
    <source>
        <dbReference type="SAM" id="Phobius"/>
    </source>
</evidence>
<keyword evidence="1" id="KW-0812">Transmembrane</keyword>
<keyword evidence="1" id="KW-0472">Membrane</keyword>
<dbReference type="STRING" id="287099.SAMN05660413_00982"/>
<dbReference type="AlphaFoldDB" id="A0A1I4YVX6"/>
<evidence type="ECO:0000313" key="2">
    <source>
        <dbReference type="EMBL" id="SFN42178.1"/>
    </source>
</evidence>
<keyword evidence="1" id="KW-1133">Transmembrane helix</keyword>